<feature type="domain" description="B12-binding" evidence="5">
    <location>
        <begin position="180"/>
        <end position="302"/>
    </location>
</feature>
<dbReference type="SUPFAM" id="SSF46955">
    <property type="entry name" value="Putative DNA-binding domain"/>
    <property type="match status" value="1"/>
</dbReference>
<feature type="domain" description="HTH merR-type" evidence="4">
    <location>
        <begin position="9"/>
        <end position="78"/>
    </location>
</feature>
<dbReference type="RefSeq" id="WP_032087860.1">
    <property type="nucleotide sequence ID" value="NZ_FMAU01000001.1"/>
</dbReference>
<accession>A0A0V8HLE9</accession>
<protein>
    <submittedName>
        <fullName evidence="6">Methanogenic corrinoid protein MtbC1</fullName>
    </submittedName>
</protein>
<dbReference type="InterPro" id="IPR036594">
    <property type="entry name" value="Meth_synthase_dom"/>
</dbReference>
<dbReference type="Pfam" id="PF02607">
    <property type="entry name" value="B12-binding_2"/>
    <property type="match status" value="1"/>
</dbReference>
<dbReference type="PANTHER" id="PTHR30204:SF67">
    <property type="entry name" value="HTH-TYPE TRANSCRIPTIONAL REGULATOR MLRA-RELATED"/>
    <property type="match status" value="1"/>
</dbReference>
<dbReference type="GO" id="GO:0003677">
    <property type="term" value="F:DNA binding"/>
    <property type="evidence" value="ECO:0007669"/>
    <property type="project" value="UniProtKB-KW"/>
</dbReference>
<organism evidence="6 7">
    <name type="scientific">[Bacillus] enclensis</name>
    <dbReference type="NCBI Taxonomy" id="1402860"/>
    <lineage>
        <taxon>Bacteria</taxon>
        <taxon>Bacillati</taxon>
        <taxon>Bacillota</taxon>
        <taxon>Bacilli</taxon>
        <taxon>Bacillales</taxon>
        <taxon>Bacillaceae</taxon>
        <taxon>Rossellomorea</taxon>
    </lineage>
</organism>
<dbReference type="GO" id="GO:0046872">
    <property type="term" value="F:metal ion binding"/>
    <property type="evidence" value="ECO:0007669"/>
    <property type="project" value="InterPro"/>
</dbReference>
<evidence type="ECO:0000256" key="3">
    <source>
        <dbReference type="ARBA" id="ARBA00023163"/>
    </source>
</evidence>
<dbReference type="InterPro" id="IPR000551">
    <property type="entry name" value="MerR-type_HTH_dom"/>
</dbReference>
<evidence type="ECO:0000259" key="5">
    <source>
        <dbReference type="PROSITE" id="PS51332"/>
    </source>
</evidence>
<dbReference type="Gene3D" id="1.10.1660.10">
    <property type="match status" value="1"/>
</dbReference>
<dbReference type="PROSITE" id="PS51332">
    <property type="entry name" value="B12_BINDING"/>
    <property type="match status" value="1"/>
</dbReference>
<keyword evidence="1" id="KW-0805">Transcription regulation</keyword>
<dbReference type="InterPro" id="IPR047057">
    <property type="entry name" value="MerR_fam"/>
</dbReference>
<dbReference type="InterPro" id="IPR036724">
    <property type="entry name" value="Cobalamin-bd_sf"/>
</dbReference>
<dbReference type="CDD" id="cd01104">
    <property type="entry name" value="HTH_MlrA-CarA"/>
    <property type="match status" value="1"/>
</dbReference>
<dbReference type="InterPro" id="IPR003759">
    <property type="entry name" value="Cbl-bd_cap"/>
</dbReference>
<dbReference type="PROSITE" id="PS50937">
    <property type="entry name" value="HTH_MERR_2"/>
    <property type="match status" value="1"/>
</dbReference>
<dbReference type="GO" id="GO:0003700">
    <property type="term" value="F:DNA-binding transcription factor activity"/>
    <property type="evidence" value="ECO:0007669"/>
    <property type="project" value="InterPro"/>
</dbReference>
<dbReference type="OrthoDB" id="9800334at2"/>
<dbReference type="EMBL" id="FMAU01000001">
    <property type="protein sequence ID" value="SCB84920.1"/>
    <property type="molecule type" value="Genomic_DNA"/>
</dbReference>
<evidence type="ECO:0000256" key="2">
    <source>
        <dbReference type="ARBA" id="ARBA00023125"/>
    </source>
</evidence>
<gene>
    <name evidence="6" type="ORF">GA0061094_0923</name>
</gene>
<dbReference type="Pfam" id="PF13411">
    <property type="entry name" value="MerR_1"/>
    <property type="match status" value="1"/>
</dbReference>
<dbReference type="AlphaFoldDB" id="A0A0V8HLE9"/>
<dbReference type="SUPFAM" id="SSF52242">
    <property type="entry name" value="Cobalamin (vitamin B12)-binding domain"/>
    <property type="match status" value="1"/>
</dbReference>
<evidence type="ECO:0000259" key="4">
    <source>
        <dbReference type="PROSITE" id="PS50937"/>
    </source>
</evidence>
<dbReference type="SMART" id="SM00422">
    <property type="entry name" value="HTH_MERR"/>
    <property type="match status" value="1"/>
</dbReference>
<dbReference type="InterPro" id="IPR009061">
    <property type="entry name" value="DNA-bd_dom_put_sf"/>
</dbReference>
<name>A0A0V8HLE9_9BACI</name>
<dbReference type="Gene3D" id="3.40.50.280">
    <property type="entry name" value="Cobalamin-binding domain"/>
    <property type="match status" value="1"/>
</dbReference>
<dbReference type="Gene3D" id="1.10.1240.10">
    <property type="entry name" value="Methionine synthase domain"/>
    <property type="match status" value="1"/>
</dbReference>
<dbReference type="PANTHER" id="PTHR30204">
    <property type="entry name" value="REDOX-CYCLING DRUG-SENSING TRANSCRIPTIONAL ACTIVATOR SOXR"/>
    <property type="match status" value="1"/>
</dbReference>
<evidence type="ECO:0000313" key="6">
    <source>
        <dbReference type="EMBL" id="SCB84920.1"/>
    </source>
</evidence>
<dbReference type="Proteomes" id="UP000181997">
    <property type="component" value="Unassembled WGS sequence"/>
</dbReference>
<evidence type="ECO:0000313" key="7">
    <source>
        <dbReference type="Proteomes" id="UP000181997"/>
    </source>
</evidence>
<sequence length="302" mass="34355">MNDQNTTGKYNIKAVSTILGIQPGTLRAWERRYNIIAPVRNESGHRLYTEQHLNILKWLVSKVKQGFTISQAVALLDKQELEENEVVENVNKDRSQNISDELLKALLRFDESKAHELINKSFSIYTIDKVVIDILGSLLVQIGDLWERDEITTAHEHFASSILRSRIGSIMHSFPHNGILPKVVAVCGPGEWHELGLLIFTLYVRRKGFEVIYLGSSIKEDDIEVVLKEVEPKFLFFSCTMLDNVSSLLSLVSSLNEDHEGLEIGMGGFAIDHLPKDLKEKYKSHIVGQSKSEWEDWLKSKL</sequence>
<proteinExistence type="predicted"/>
<keyword evidence="3" id="KW-0804">Transcription</keyword>
<dbReference type="InterPro" id="IPR006158">
    <property type="entry name" value="Cobalamin-bd"/>
</dbReference>
<evidence type="ECO:0000256" key="1">
    <source>
        <dbReference type="ARBA" id="ARBA00023015"/>
    </source>
</evidence>
<reference evidence="7" key="1">
    <citation type="submission" date="2016-08" db="EMBL/GenBank/DDBJ databases">
        <authorList>
            <person name="Varghese N."/>
            <person name="Submissions Spin"/>
        </authorList>
    </citation>
    <scope>NUCLEOTIDE SEQUENCE [LARGE SCALE GENOMIC DNA]</scope>
    <source>
        <strain evidence="7">SGD-1123</strain>
    </source>
</reference>
<keyword evidence="2" id="KW-0238">DNA-binding</keyword>
<dbReference type="Pfam" id="PF02310">
    <property type="entry name" value="B12-binding"/>
    <property type="match status" value="1"/>
</dbReference>
<dbReference type="GO" id="GO:0031419">
    <property type="term" value="F:cobalamin binding"/>
    <property type="evidence" value="ECO:0007669"/>
    <property type="project" value="InterPro"/>
</dbReference>
<keyword evidence="7" id="KW-1185">Reference proteome</keyword>